<feature type="transmembrane region" description="Helical" evidence="2">
    <location>
        <begin position="180"/>
        <end position="199"/>
    </location>
</feature>
<keyword evidence="2" id="KW-1133">Transmembrane helix</keyword>
<keyword evidence="2" id="KW-0812">Transmembrane</keyword>
<evidence type="ECO:0000256" key="1">
    <source>
        <dbReference type="SAM" id="MobiDB-lite"/>
    </source>
</evidence>
<feature type="region of interest" description="Disordered" evidence="1">
    <location>
        <begin position="1"/>
        <end position="31"/>
    </location>
</feature>
<reference evidence="3 4" key="1">
    <citation type="journal article" date="2010" name="Stand. Genomic Sci.">
        <title>Complete genome sequence of Spirosoma linguale type strain (1).</title>
        <authorList>
            <person name="Lail K."/>
            <person name="Sikorski J."/>
            <person name="Saunders E."/>
            <person name="Lapidus A."/>
            <person name="Glavina Del Rio T."/>
            <person name="Copeland A."/>
            <person name="Tice H."/>
            <person name="Cheng J.-F."/>
            <person name="Lucas S."/>
            <person name="Nolan M."/>
            <person name="Bruce D."/>
            <person name="Goodwin L."/>
            <person name="Pitluck S."/>
            <person name="Ivanova N."/>
            <person name="Mavromatis K."/>
            <person name="Ovchinnikova G."/>
            <person name="Pati A."/>
            <person name="Chen A."/>
            <person name="Palaniappan K."/>
            <person name="Land M."/>
            <person name="Hauser L."/>
            <person name="Chang Y.-J."/>
            <person name="Jeffries C.D."/>
            <person name="Chain P."/>
            <person name="Brettin T."/>
            <person name="Detter J.C."/>
            <person name="Schuetze A."/>
            <person name="Rohde M."/>
            <person name="Tindall B.J."/>
            <person name="Goeker M."/>
            <person name="Bristow J."/>
            <person name="Eisen J.A."/>
            <person name="Markowitz V."/>
            <person name="Hugenholtz P."/>
            <person name="Kyrpides N.C."/>
            <person name="Klenk H.-P."/>
            <person name="Chen F."/>
        </authorList>
    </citation>
    <scope>NUCLEOTIDE SEQUENCE [LARGE SCALE GENOMIC DNA]</scope>
    <source>
        <strain evidence="4">ATCC 33905 / DSM 74 / LMG 10896 / Claus 1</strain>
    </source>
</reference>
<keyword evidence="4" id="KW-1185">Reference proteome</keyword>
<dbReference type="Proteomes" id="UP000002028">
    <property type="component" value="Chromosome"/>
</dbReference>
<gene>
    <name evidence="3" type="ordered locus">Slin_4123</name>
</gene>
<evidence type="ECO:0000256" key="2">
    <source>
        <dbReference type="SAM" id="Phobius"/>
    </source>
</evidence>
<evidence type="ECO:0000313" key="3">
    <source>
        <dbReference type="EMBL" id="ADB40110.1"/>
    </source>
</evidence>
<protein>
    <submittedName>
        <fullName evidence="3">Uncharacterized protein</fullName>
    </submittedName>
</protein>
<feature type="transmembrane region" description="Helical" evidence="2">
    <location>
        <begin position="150"/>
        <end position="174"/>
    </location>
</feature>
<accession>D2QJR4</accession>
<dbReference type="AlphaFoldDB" id="D2QJR4"/>
<dbReference type="EMBL" id="CP001769">
    <property type="protein sequence ID" value="ADB40110.1"/>
    <property type="molecule type" value="Genomic_DNA"/>
</dbReference>
<organism evidence="3 4">
    <name type="scientific">Spirosoma linguale (strain ATCC 33905 / DSM 74 / LMG 10896 / Claus 1)</name>
    <dbReference type="NCBI Taxonomy" id="504472"/>
    <lineage>
        <taxon>Bacteria</taxon>
        <taxon>Pseudomonadati</taxon>
        <taxon>Bacteroidota</taxon>
        <taxon>Cytophagia</taxon>
        <taxon>Cytophagales</taxon>
        <taxon>Cytophagaceae</taxon>
        <taxon>Spirosoma</taxon>
    </lineage>
</organism>
<dbReference type="STRING" id="504472.Slin_4123"/>
<evidence type="ECO:0000313" key="4">
    <source>
        <dbReference type="Proteomes" id="UP000002028"/>
    </source>
</evidence>
<keyword evidence="2" id="KW-0472">Membrane</keyword>
<dbReference type="KEGG" id="sli:Slin_4123"/>
<proteinExistence type="predicted"/>
<name>D2QJR4_SPILD</name>
<dbReference type="HOGENOM" id="CLU_745783_0_0_10"/>
<sequence>MKALNLQQSRRHSAAGQRPASHPAVGSSLGINNDESDLLEDILTGIKSVPAKLGSLTAEVTGVGDVYNSAKRLRDPNSDKVVNALKVTSGLGTMATRSTQFVSVAVQAASVASNVIPGLNIATAGVEMIGSGYTLYRELNKKDGAKTAKIIAGAKMVGSALTIAAGGLAIAGLAMTPVGWGLLAGSLAIGVGVLAYKAYKKGKYNKWLEEYTKFVAQRNNLKVVSEDIIKESQILKNIYSNSFSSNRLVSLKAWKGLITMTNKFENYSEEIIKTMKVTMQNGDRYKKYMKELKGLNTVNKYKRFIDNKALKEYNDKMSDHEDGYKKDLKKILKDTLDAIKPFITVMNMDFPLESKKLIKPYLKIDGYKKEF</sequence>